<feature type="region of interest" description="Disordered" evidence="1">
    <location>
        <begin position="98"/>
        <end position="125"/>
    </location>
</feature>
<feature type="domain" description="CCHC-type" evidence="2">
    <location>
        <begin position="365"/>
        <end position="383"/>
    </location>
</feature>
<protein>
    <recommendedName>
        <fullName evidence="6">Nucleic-acid-binding protein from transposon X-element</fullName>
    </recommendedName>
</protein>
<dbReference type="GO" id="GO:0003676">
    <property type="term" value="F:nucleic acid binding"/>
    <property type="evidence" value="ECO:0007669"/>
    <property type="project" value="InterPro"/>
</dbReference>
<proteinExistence type="predicted"/>
<feature type="domain" description="CCHC-type" evidence="2">
    <location>
        <begin position="323"/>
        <end position="339"/>
    </location>
</feature>
<dbReference type="EMBL" id="BGPR01136373">
    <property type="protein sequence ID" value="GBN57703.1"/>
    <property type="molecule type" value="Genomic_DNA"/>
</dbReference>
<feature type="domain" description="Pre-C2HC" evidence="3">
    <location>
        <begin position="254"/>
        <end position="322"/>
    </location>
</feature>
<dbReference type="SMART" id="SM00343">
    <property type="entry name" value="ZnF_C2HC"/>
    <property type="match status" value="2"/>
</dbReference>
<evidence type="ECO:0000256" key="1">
    <source>
        <dbReference type="SAM" id="MobiDB-lite"/>
    </source>
</evidence>
<dbReference type="InterPro" id="IPR006579">
    <property type="entry name" value="Pre_C2HC_dom"/>
</dbReference>
<dbReference type="InterPro" id="IPR001878">
    <property type="entry name" value="Znf_CCHC"/>
</dbReference>
<evidence type="ECO:0000259" key="2">
    <source>
        <dbReference type="SMART" id="SM00343"/>
    </source>
</evidence>
<evidence type="ECO:0000313" key="4">
    <source>
        <dbReference type="EMBL" id="GBN57703.1"/>
    </source>
</evidence>
<dbReference type="SMART" id="SM00596">
    <property type="entry name" value="PRE_C2HC"/>
    <property type="match status" value="1"/>
</dbReference>
<dbReference type="Pfam" id="PF07530">
    <property type="entry name" value="PRE_C2HC"/>
    <property type="match status" value="1"/>
</dbReference>
<dbReference type="GO" id="GO:0008270">
    <property type="term" value="F:zinc ion binding"/>
    <property type="evidence" value="ECO:0007669"/>
    <property type="project" value="InterPro"/>
</dbReference>
<comment type="caution">
    <text evidence="4">The sequence shown here is derived from an EMBL/GenBank/DDBJ whole genome shotgun (WGS) entry which is preliminary data.</text>
</comment>
<keyword evidence="5" id="KW-1185">Reference proteome</keyword>
<dbReference type="Proteomes" id="UP000499080">
    <property type="component" value="Unassembled WGS sequence"/>
</dbReference>
<name>A0A4Y2Q3H4_ARAVE</name>
<evidence type="ECO:0008006" key="6">
    <source>
        <dbReference type="Google" id="ProtNLM"/>
    </source>
</evidence>
<organism evidence="4 5">
    <name type="scientific">Araneus ventricosus</name>
    <name type="common">Orbweaver spider</name>
    <name type="synonym">Epeira ventricosa</name>
    <dbReference type="NCBI Taxonomy" id="182803"/>
    <lineage>
        <taxon>Eukaryota</taxon>
        <taxon>Metazoa</taxon>
        <taxon>Ecdysozoa</taxon>
        <taxon>Arthropoda</taxon>
        <taxon>Chelicerata</taxon>
        <taxon>Arachnida</taxon>
        <taxon>Araneae</taxon>
        <taxon>Araneomorphae</taxon>
        <taxon>Entelegynae</taxon>
        <taxon>Araneoidea</taxon>
        <taxon>Araneidae</taxon>
        <taxon>Araneus</taxon>
    </lineage>
</organism>
<dbReference type="OrthoDB" id="6779801at2759"/>
<gene>
    <name evidence="4" type="ORF">AVEN_232435_1</name>
</gene>
<accession>A0A4Y2Q3H4</accession>
<evidence type="ECO:0000313" key="5">
    <source>
        <dbReference type="Proteomes" id="UP000499080"/>
    </source>
</evidence>
<reference evidence="4 5" key="1">
    <citation type="journal article" date="2019" name="Sci. Rep.">
        <title>Orb-weaving spider Araneus ventricosus genome elucidates the spidroin gene catalogue.</title>
        <authorList>
            <person name="Kono N."/>
            <person name="Nakamura H."/>
            <person name="Ohtoshi R."/>
            <person name="Moran D.A.P."/>
            <person name="Shinohara A."/>
            <person name="Yoshida Y."/>
            <person name="Fujiwara M."/>
            <person name="Mori M."/>
            <person name="Tomita M."/>
            <person name="Arakawa K."/>
        </authorList>
    </citation>
    <scope>NUCLEOTIDE SEQUENCE [LARGE SCALE GENOMIC DNA]</scope>
</reference>
<dbReference type="AlphaFoldDB" id="A0A4Y2Q3H4"/>
<feature type="compositionally biased region" description="Basic and acidic residues" evidence="1">
    <location>
        <begin position="104"/>
        <end position="114"/>
    </location>
</feature>
<evidence type="ECO:0000259" key="3">
    <source>
        <dbReference type="SMART" id="SM00596"/>
    </source>
</evidence>
<sequence>MEDGMVMGNGLSPGATFLDICDNIRETEELIKSIEIRIAQELKKTEELPPSSNEYISARAHLASRQEHILVHIRFLQKMGRCPIPGCNKHLTLEEVSDAESGMDEDRVSIEGKPESASTPPATTEKMEIEFQIVPPKKAARWPRPAEATPPISVANRFGKLEDYPAPRETREFPATINLKPRENYSVILKEISEKFPGTTNKFLFGYINITATSDENRQQIVQLLTEKKEFILLEATKDRPIKVVKGLQANTDTADILGDLRNKGFFINRISPMKNYKLQKPLYMFLLEVKKEGNYQNIYNIREIGYLRVKIEPYRRKNKATICYNCSGFHHSARNCHQKPRCIKCNGGHTTWECEITEKIENPVCINCGEKGHLAAWRGCKALPVIRKTSLRIPGKSFAQVTSQNIRKESPPTTHKEAETIQDTLPAITDVRETLQALKELKDFLREFPTLIKAAKKCKTARTREEKMLIVLEALADK</sequence>